<keyword evidence="2" id="KW-1185">Reference proteome</keyword>
<proteinExistence type="predicted"/>
<protein>
    <submittedName>
        <fullName evidence="1">Uncharacterized protein</fullName>
    </submittedName>
</protein>
<reference evidence="1" key="1">
    <citation type="submission" date="2021-01" db="EMBL/GenBank/DDBJ databases">
        <title>Adiantum capillus-veneris genome.</title>
        <authorList>
            <person name="Fang Y."/>
            <person name="Liao Q."/>
        </authorList>
    </citation>
    <scope>NUCLEOTIDE SEQUENCE</scope>
    <source>
        <strain evidence="1">H3</strain>
        <tissue evidence="1">Leaf</tissue>
    </source>
</reference>
<comment type="caution">
    <text evidence="1">The sequence shown here is derived from an EMBL/GenBank/DDBJ whole genome shotgun (WGS) entry which is preliminary data.</text>
</comment>
<name>A0A9D4V7G0_ADICA</name>
<gene>
    <name evidence="1" type="ORF">GOP47_0004424</name>
</gene>
<dbReference type="AlphaFoldDB" id="A0A9D4V7G0"/>
<organism evidence="1 2">
    <name type="scientific">Adiantum capillus-veneris</name>
    <name type="common">Maidenhair fern</name>
    <dbReference type="NCBI Taxonomy" id="13818"/>
    <lineage>
        <taxon>Eukaryota</taxon>
        <taxon>Viridiplantae</taxon>
        <taxon>Streptophyta</taxon>
        <taxon>Embryophyta</taxon>
        <taxon>Tracheophyta</taxon>
        <taxon>Polypodiopsida</taxon>
        <taxon>Polypodiidae</taxon>
        <taxon>Polypodiales</taxon>
        <taxon>Pteridineae</taxon>
        <taxon>Pteridaceae</taxon>
        <taxon>Vittarioideae</taxon>
        <taxon>Adiantum</taxon>
    </lineage>
</organism>
<evidence type="ECO:0000313" key="1">
    <source>
        <dbReference type="EMBL" id="KAI5081241.1"/>
    </source>
</evidence>
<accession>A0A9D4V7G0</accession>
<dbReference type="EMBL" id="JABFUD020000004">
    <property type="protein sequence ID" value="KAI5081241.1"/>
    <property type="molecule type" value="Genomic_DNA"/>
</dbReference>
<dbReference type="Proteomes" id="UP000886520">
    <property type="component" value="Chromosome 4"/>
</dbReference>
<sequence>MDLEKELKEKIQWEVDAVIKECMDWERRLLHSVCIVYLTPEAIHADYHMPTLPYPLLKQEVQLMKKKFLPECPTYELGGYAQVPIQDRQVADIQKNQPTWRKNPRNWIHYLAAPQELRINPTLCPIKHRCNWDNFGRITSRDTMTWLNYPELPEPK</sequence>
<evidence type="ECO:0000313" key="2">
    <source>
        <dbReference type="Proteomes" id="UP000886520"/>
    </source>
</evidence>